<dbReference type="InterPro" id="IPR036279">
    <property type="entry name" value="5-3_exonuclease_C_sf"/>
</dbReference>
<dbReference type="SUPFAM" id="SSF88723">
    <property type="entry name" value="PIN domain-like"/>
    <property type="match status" value="1"/>
</dbReference>
<dbReference type="GO" id="GO:0033567">
    <property type="term" value="P:DNA replication, Okazaki fragment processing"/>
    <property type="evidence" value="ECO:0007669"/>
    <property type="project" value="InterPro"/>
</dbReference>
<dbReference type="InterPro" id="IPR038969">
    <property type="entry name" value="FEN"/>
</dbReference>
<gene>
    <name evidence="5" type="ORF">CROS1456_LOCUS3204</name>
</gene>
<evidence type="ECO:0000256" key="1">
    <source>
        <dbReference type="ARBA" id="ARBA00022722"/>
    </source>
</evidence>
<accession>A0A7S3C9M4</accession>
<dbReference type="PANTHER" id="PTHR42646:SF2">
    <property type="entry name" value="5'-3' EXONUCLEASE FAMILY PROTEIN"/>
    <property type="match status" value="1"/>
</dbReference>
<dbReference type="Pfam" id="PF02739">
    <property type="entry name" value="5_3_exonuc_N"/>
    <property type="match status" value="1"/>
</dbReference>
<keyword evidence="1" id="KW-0540">Nuclease</keyword>
<dbReference type="SMART" id="SM00279">
    <property type="entry name" value="HhH2"/>
    <property type="match status" value="1"/>
</dbReference>
<dbReference type="CDD" id="cd09859">
    <property type="entry name" value="PIN_53EXO"/>
    <property type="match status" value="1"/>
</dbReference>
<dbReference type="FunFam" id="1.10.150.20:FF:000003">
    <property type="entry name" value="DNA polymerase I"/>
    <property type="match status" value="1"/>
</dbReference>
<proteinExistence type="predicted"/>
<reference evidence="5" key="1">
    <citation type="submission" date="2021-01" db="EMBL/GenBank/DDBJ databases">
        <authorList>
            <person name="Corre E."/>
            <person name="Pelletier E."/>
            <person name="Niang G."/>
            <person name="Scheremetjew M."/>
            <person name="Finn R."/>
            <person name="Kale V."/>
            <person name="Holt S."/>
            <person name="Cochrane G."/>
            <person name="Meng A."/>
            <person name="Brown T."/>
            <person name="Cohen L."/>
        </authorList>
    </citation>
    <scope>NUCLEOTIDE SEQUENCE</scope>
    <source>
        <strain evidence="5">RCC1871</strain>
    </source>
</reference>
<dbReference type="EMBL" id="HBHZ01004172">
    <property type="protein sequence ID" value="CAE0190115.1"/>
    <property type="molecule type" value="Transcribed_RNA"/>
</dbReference>
<dbReference type="SUPFAM" id="SSF47807">
    <property type="entry name" value="5' to 3' exonuclease, C-terminal subdomain"/>
    <property type="match status" value="1"/>
</dbReference>
<dbReference type="Gene3D" id="3.40.50.1010">
    <property type="entry name" value="5'-nuclease"/>
    <property type="match status" value="1"/>
</dbReference>
<protein>
    <recommendedName>
        <fullName evidence="4">5'-3' exonuclease domain-containing protein</fullName>
    </recommendedName>
</protein>
<dbReference type="SMART" id="SM00475">
    <property type="entry name" value="53EXOc"/>
    <property type="match status" value="1"/>
</dbReference>
<organism evidence="5">
    <name type="scientific">Chloropicon roscoffensis</name>
    <dbReference type="NCBI Taxonomy" id="1461544"/>
    <lineage>
        <taxon>Eukaryota</taxon>
        <taxon>Viridiplantae</taxon>
        <taxon>Chlorophyta</taxon>
        <taxon>Chloropicophyceae</taxon>
        <taxon>Chloropicales</taxon>
        <taxon>Chloropicaceae</taxon>
        <taxon>Chloropicon</taxon>
    </lineage>
</organism>
<dbReference type="Gene3D" id="1.10.150.20">
    <property type="entry name" value="5' to 3' exonuclease, C-terminal subdomain"/>
    <property type="match status" value="1"/>
</dbReference>
<keyword evidence="2" id="KW-0378">Hydrolase</keyword>
<dbReference type="InterPro" id="IPR020045">
    <property type="entry name" value="DNA_polI_H3TH"/>
</dbReference>
<evidence type="ECO:0000256" key="2">
    <source>
        <dbReference type="ARBA" id="ARBA00022801"/>
    </source>
</evidence>
<dbReference type="InterPro" id="IPR002421">
    <property type="entry name" value="5-3_exonuclease"/>
</dbReference>
<dbReference type="InterPro" id="IPR020046">
    <property type="entry name" value="5-3_exonucl_a-hlix_arch_N"/>
</dbReference>
<feature type="domain" description="5'-3' exonuclease" evidence="4">
    <location>
        <begin position="79"/>
        <end position="377"/>
    </location>
</feature>
<dbReference type="GO" id="GO:0008409">
    <property type="term" value="F:5'-3' exonuclease activity"/>
    <property type="evidence" value="ECO:0007669"/>
    <property type="project" value="InterPro"/>
</dbReference>
<keyword evidence="3" id="KW-0238">DNA-binding</keyword>
<evidence type="ECO:0000313" key="5">
    <source>
        <dbReference type="EMBL" id="CAE0190115.1"/>
    </source>
</evidence>
<evidence type="ECO:0000259" key="4">
    <source>
        <dbReference type="SMART" id="SM00475"/>
    </source>
</evidence>
<dbReference type="InterPro" id="IPR008918">
    <property type="entry name" value="HhH2"/>
</dbReference>
<sequence>MRGVVLGWWPLRGLSGAGKGTRRHVQNRLCPTPTTRTSFSDALRCPIGNQLICRRRFAISSTTASLKQDGASTTSTSKNRILLVDGNALVYRAYWGYHYISLNNAGGGQHGPGIEKEPGSPEVVDTSSLFGFLRMLLVLLEIRPVPKYVSIVFDSRQKTFRHQIYEEYKNNRQPTPDDLREEVFPRVKDLVRAMQLNMIEVPGYEADDVIGSICRSALDQRAACLDAKDYCQIDLATPDKDFFQLLGPEVRMLRPQKKNRESSVNGIAYDVYSERTFAEDFGGLSPQKFIDIQALAGDSADNVPGVRGIGPKTAVKLLLEYENLQSIIENASSIKGKVARNALTSEEGVSLANLSRRLVELDCTIPDDVLFQDDLERDLLFARPSDGGQELLNLFEEYEFKTLVPRVEALWSEIDASGVARDGEAALSSGESSV</sequence>
<dbReference type="CDD" id="cd09898">
    <property type="entry name" value="H3TH_53EXO"/>
    <property type="match status" value="1"/>
</dbReference>
<name>A0A7S3C9M4_9CHLO</name>
<dbReference type="GO" id="GO:0003677">
    <property type="term" value="F:DNA binding"/>
    <property type="evidence" value="ECO:0007669"/>
    <property type="project" value="UniProtKB-KW"/>
</dbReference>
<dbReference type="Pfam" id="PF01367">
    <property type="entry name" value="5_3_exonuc"/>
    <property type="match status" value="1"/>
</dbReference>
<dbReference type="InterPro" id="IPR029060">
    <property type="entry name" value="PIN-like_dom_sf"/>
</dbReference>
<dbReference type="PANTHER" id="PTHR42646">
    <property type="entry name" value="FLAP ENDONUCLEASE XNI"/>
    <property type="match status" value="1"/>
</dbReference>
<dbReference type="AlphaFoldDB" id="A0A7S3C9M4"/>
<evidence type="ECO:0000256" key="3">
    <source>
        <dbReference type="ARBA" id="ARBA00023125"/>
    </source>
</evidence>
<dbReference type="GO" id="GO:0017108">
    <property type="term" value="F:5'-flap endonuclease activity"/>
    <property type="evidence" value="ECO:0007669"/>
    <property type="project" value="InterPro"/>
</dbReference>